<dbReference type="RefSeq" id="WP_116226386.1">
    <property type="nucleotide sequence ID" value="NZ_AP018437.1"/>
</dbReference>
<evidence type="ECO:0000313" key="2">
    <source>
        <dbReference type="EMBL" id="REG04796.1"/>
    </source>
</evidence>
<dbReference type="PANTHER" id="PTHR38011">
    <property type="entry name" value="DIHYDROFOLATE REDUCTASE FAMILY PROTEIN (AFU_ORTHOLOGUE AFUA_8G06820)"/>
    <property type="match status" value="1"/>
</dbReference>
<organism evidence="2 3">
    <name type="scientific">Pelolinea submarina</name>
    <dbReference type="NCBI Taxonomy" id="913107"/>
    <lineage>
        <taxon>Bacteria</taxon>
        <taxon>Bacillati</taxon>
        <taxon>Chloroflexota</taxon>
        <taxon>Anaerolineae</taxon>
        <taxon>Anaerolineales</taxon>
        <taxon>Anaerolineaceae</taxon>
        <taxon>Pelolinea</taxon>
    </lineage>
</organism>
<protein>
    <submittedName>
        <fullName evidence="2">Dihydrofolate reductase</fullName>
    </submittedName>
</protein>
<dbReference type="InterPro" id="IPR050765">
    <property type="entry name" value="Riboflavin_Biosynth_HTPR"/>
</dbReference>
<dbReference type="Gene3D" id="3.40.430.10">
    <property type="entry name" value="Dihydrofolate Reductase, subunit A"/>
    <property type="match status" value="1"/>
</dbReference>
<sequence>MRKLKLQVQISVDGYVAGPDGSMDWMVWNWGDDLNGYVDELTDSIDTILLGRKMAAGFIDHWSHVAGDPSDPEYTGGQKMMTARKIVYSQTVKQPIWKDMEVVSTDLVEDVAQRKDQDGKDMIVYGGASLVSALIGHGLIDDFYLFVNPALVGGGLSIFSQVPGVQKLALVESRAFECGIVLLHYELACN</sequence>
<feature type="domain" description="Bacterial bifunctional deaminase-reductase C-terminal" evidence="1">
    <location>
        <begin position="3"/>
        <end position="182"/>
    </location>
</feature>
<proteinExistence type="predicted"/>
<dbReference type="GO" id="GO:0008703">
    <property type="term" value="F:5-amino-6-(5-phosphoribosylamino)uracil reductase activity"/>
    <property type="evidence" value="ECO:0007669"/>
    <property type="project" value="InterPro"/>
</dbReference>
<comment type="caution">
    <text evidence="2">The sequence shown here is derived from an EMBL/GenBank/DDBJ whole genome shotgun (WGS) entry which is preliminary data.</text>
</comment>
<dbReference type="OrthoDB" id="195113at2"/>
<dbReference type="InterPro" id="IPR024072">
    <property type="entry name" value="DHFR-like_dom_sf"/>
</dbReference>
<dbReference type="SUPFAM" id="SSF53597">
    <property type="entry name" value="Dihydrofolate reductase-like"/>
    <property type="match status" value="1"/>
</dbReference>
<keyword evidence="3" id="KW-1185">Reference proteome</keyword>
<dbReference type="Pfam" id="PF01872">
    <property type="entry name" value="RibD_C"/>
    <property type="match status" value="1"/>
</dbReference>
<evidence type="ECO:0000313" key="3">
    <source>
        <dbReference type="Proteomes" id="UP000256388"/>
    </source>
</evidence>
<dbReference type="Proteomes" id="UP000256388">
    <property type="component" value="Unassembled WGS sequence"/>
</dbReference>
<reference evidence="2 3" key="1">
    <citation type="submission" date="2018-08" db="EMBL/GenBank/DDBJ databases">
        <title>Genomic Encyclopedia of Type Strains, Phase IV (KMG-IV): sequencing the most valuable type-strain genomes for metagenomic binning, comparative biology and taxonomic classification.</title>
        <authorList>
            <person name="Goeker M."/>
        </authorList>
    </citation>
    <scope>NUCLEOTIDE SEQUENCE [LARGE SCALE GENOMIC DNA]</scope>
    <source>
        <strain evidence="2 3">DSM 23923</strain>
    </source>
</reference>
<name>A0A347ZPF9_9CHLR</name>
<dbReference type="InterPro" id="IPR002734">
    <property type="entry name" value="RibDG_C"/>
</dbReference>
<dbReference type="GO" id="GO:0009231">
    <property type="term" value="P:riboflavin biosynthetic process"/>
    <property type="evidence" value="ECO:0007669"/>
    <property type="project" value="InterPro"/>
</dbReference>
<dbReference type="PANTHER" id="PTHR38011:SF11">
    <property type="entry name" value="2,5-DIAMINO-6-RIBOSYLAMINO-4(3H)-PYRIMIDINONE 5'-PHOSPHATE REDUCTASE"/>
    <property type="match status" value="1"/>
</dbReference>
<gene>
    <name evidence="2" type="ORF">DFR64_3148</name>
</gene>
<evidence type="ECO:0000259" key="1">
    <source>
        <dbReference type="Pfam" id="PF01872"/>
    </source>
</evidence>
<accession>A0A347ZPF9</accession>
<dbReference type="AlphaFoldDB" id="A0A347ZPF9"/>
<dbReference type="EMBL" id="QUMS01000006">
    <property type="protein sequence ID" value="REG04796.1"/>
    <property type="molecule type" value="Genomic_DNA"/>
</dbReference>